<evidence type="ECO:0000313" key="2">
    <source>
        <dbReference type="Proteomes" id="UP000472240"/>
    </source>
</evidence>
<dbReference type="Ensembl" id="ENSRFET00010031243.1">
    <property type="protein sequence ID" value="ENSRFEP00010028777.1"/>
    <property type="gene ID" value="ENSRFEG00010019119.1"/>
</dbReference>
<proteinExistence type="predicted"/>
<name>A0A671FYD4_RHIFE</name>
<sequence length="61" mass="7235">MLKTQHFHTYYINGEKKHSTVRIPILANRFWSVFSFTVIFQHSNSGSSFDKDVLSCTKYKY</sequence>
<protein>
    <submittedName>
        <fullName evidence="1">Uncharacterized protein</fullName>
    </submittedName>
</protein>
<dbReference type="Proteomes" id="UP000472240">
    <property type="component" value="Unplaced"/>
</dbReference>
<reference evidence="1" key="1">
    <citation type="submission" date="2025-08" db="UniProtKB">
        <authorList>
            <consortium name="Ensembl"/>
        </authorList>
    </citation>
    <scope>IDENTIFICATION</scope>
</reference>
<dbReference type="InParanoid" id="A0A671FYD4"/>
<accession>A0A671FYD4</accession>
<dbReference type="AlphaFoldDB" id="A0A671FYD4"/>
<evidence type="ECO:0000313" key="1">
    <source>
        <dbReference type="Ensembl" id="ENSRFEP00010028777.1"/>
    </source>
</evidence>
<keyword evidence="2" id="KW-1185">Reference proteome</keyword>
<reference evidence="1" key="2">
    <citation type="submission" date="2025-09" db="UniProtKB">
        <authorList>
            <consortium name="Ensembl"/>
        </authorList>
    </citation>
    <scope>IDENTIFICATION</scope>
</reference>
<dbReference type="GeneTree" id="ENSGT00910000147719"/>
<organism evidence="1 2">
    <name type="scientific">Rhinolophus ferrumequinum</name>
    <name type="common">Greater horseshoe bat</name>
    <dbReference type="NCBI Taxonomy" id="59479"/>
    <lineage>
        <taxon>Eukaryota</taxon>
        <taxon>Metazoa</taxon>
        <taxon>Chordata</taxon>
        <taxon>Craniata</taxon>
        <taxon>Vertebrata</taxon>
        <taxon>Euteleostomi</taxon>
        <taxon>Mammalia</taxon>
        <taxon>Eutheria</taxon>
        <taxon>Laurasiatheria</taxon>
        <taxon>Chiroptera</taxon>
        <taxon>Yinpterochiroptera</taxon>
        <taxon>Rhinolophoidea</taxon>
        <taxon>Rhinolophidae</taxon>
        <taxon>Rhinolophinae</taxon>
        <taxon>Rhinolophus</taxon>
    </lineage>
</organism>